<proteinExistence type="predicted"/>
<reference evidence="1 2" key="1">
    <citation type="journal article" date="2011" name="Stand. Genomic Sci.">
        <title>Non-contiguous finished genome sequence and contextual data of the filamentous soil bacterium Ktedonobacter racemifer type strain (SOSP1-21).</title>
        <authorList>
            <person name="Chang Y.J."/>
            <person name="Land M."/>
            <person name="Hauser L."/>
            <person name="Chertkov O."/>
            <person name="Del Rio T.G."/>
            <person name="Nolan M."/>
            <person name="Copeland A."/>
            <person name="Tice H."/>
            <person name="Cheng J.F."/>
            <person name="Lucas S."/>
            <person name="Han C."/>
            <person name="Goodwin L."/>
            <person name="Pitluck S."/>
            <person name="Ivanova N."/>
            <person name="Ovchinikova G."/>
            <person name="Pati A."/>
            <person name="Chen A."/>
            <person name="Palaniappan K."/>
            <person name="Mavromatis K."/>
            <person name="Liolios K."/>
            <person name="Brettin T."/>
            <person name="Fiebig A."/>
            <person name="Rohde M."/>
            <person name="Abt B."/>
            <person name="Goker M."/>
            <person name="Detter J.C."/>
            <person name="Woyke T."/>
            <person name="Bristow J."/>
            <person name="Eisen J.A."/>
            <person name="Markowitz V."/>
            <person name="Hugenholtz P."/>
            <person name="Kyrpides N.C."/>
            <person name="Klenk H.P."/>
            <person name="Lapidus A."/>
        </authorList>
    </citation>
    <scope>NUCLEOTIDE SEQUENCE [LARGE SCALE GENOMIC DNA]</scope>
    <source>
        <strain evidence="2">DSM 44963</strain>
    </source>
</reference>
<comment type="caution">
    <text evidence="1">The sequence shown here is derived from an EMBL/GenBank/DDBJ whole genome shotgun (WGS) entry which is preliminary data.</text>
</comment>
<dbReference type="AlphaFoldDB" id="D6TCP6"/>
<name>D6TCP6_KTERA</name>
<accession>D6TCP6</accession>
<dbReference type="InParanoid" id="D6TCP6"/>
<evidence type="ECO:0000313" key="1">
    <source>
        <dbReference type="EMBL" id="EFH88160.1"/>
    </source>
</evidence>
<sequence>MRALQHNFSRQHHSHLLSIKTTETAFFLERRKVMLHCMKLLLKPFAICQMKHYGAELSVF</sequence>
<protein>
    <submittedName>
        <fullName evidence="1">Uncharacterized protein</fullName>
    </submittedName>
</protein>
<keyword evidence="2" id="KW-1185">Reference proteome</keyword>
<gene>
    <name evidence="1" type="ORF">Krac_9566</name>
</gene>
<dbReference type="Proteomes" id="UP000004508">
    <property type="component" value="Unassembled WGS sequence"/>
</dbReference>
<dbReference type="EMBL" id="ADVG01000001">
    <property type="protein sequence ID" value="EFH88160.1"/>
    <property type="molecule type" value="Genomic_DNA"/>
</dbReference>
<evidence type="ECO:0000313" key="2">
    <source>
        <dbReference type="Proteomes" id="UP000004508"/>
    </source>
</evidence>
<organism evidence="1 2">
    <name type="scientific">Ktedonobacter racemifer DSM 44963</name>
    <dbReference type="NCBI Taxonomy" id="485913"/>
    <lineage>
        <taxon>Bacteria</taxon>
        <taxon>Bacillati</taxon>
        <taxon>Chloroflexota</taxon>
        <taxon>Ktedonobacteria</taxon>
        <taxon>Ktedonobacterales</taxon>
        <taxon>Ktedonobacteraceae</taxon>
        <taxon>Ktedonobacter</taxon>
    </lineage>
</organism>